<evidence type="ECO:0000259" key="4">
    <source>
        <dbReference type="SMART" id="SM00100"/>
    </source>
</evidence>
<dbReference type="SMART" id="SM00100">
    <property type="entry name" value="cNMP"/>
    <property type="match status" value="1"/>
</dbReference>
<protein>
    <submittedName>
        <fullName evidence="5">Crp/Fnr family transcriptional regulator</fullName>
    </submittedName>
</protein>
<proteinExistence type="predicted"/>
<accession>A0AAF1C2E5</accession>
<organism evidence="5">
    <name type="scientific">Cyanobacterium aponinum AL20115</name>
    <dbReference type="NCBI Taxonomy" id="3090662"/>
    <lineage>
        <taxon>Bacteria</taxon>
        <taxon>Bacillati</taxon>
        <taxon>Cyanobacteriota</taxon>
        <taxon>Cyanophyceae</taxon>
        <taxon>Oscillatoriophycideae</taxon>
        <taxon>Chroococcales</taxon>
        <taxon>Geminocystaceae</taxon>
        <taxon>Cyanobacterium</taxon>
    </lineage>
</organism>
<evidence type="ECO:0000256" key="2">
    <source>
        <dbReference type="ARBA" id="ARBA00023125"/>
    </source>
</evidence>
<dbReference type="InterPro" id="IPR050397">
    <property type="entry name" value="Env_Response_Regulators"/>
</dbReference>
<dbReference type="Gene3D" id="2.60.120.10">
    <property type="entry name" value="Jelly Rolls"/>
    <property type="match status" value="1"/>
</dbReference>
<dbReference type="InterPro" id="IPR014710">
    <property type="entry name" value="RmlC-like_jellyroll"/>
</dbReference>
<dbReference type="SUPFAM" id="SSF51206">
    <property type="entry name" value="cAMP-binding domain-like"/>
    <property type="match status" value="1"/>
</dbReference>
<evidence type="ECO:0000313" key="5">
    <source>
        <dbReference type="EMBL" id="WPF89617.1"/>
    </source>
</evidence>
<keyword evidence="2" id="KW-0238">DNA-binding</keyword>
<sequence>MSKKNINSENQLLNNLPLSEYQRLLPHLQEVMLVSGSVLHEPYDAINYAYFPVSAMISLVSIMEDGSTTEIGLIGNEGMIGVPIFLGGEYTISRAIVQMAGSSFKLRADILKQEFDRGGIFQKILLLHTQARLTQIAQSAACNRQHKIEARLARWLLSVYDCVLKDELDLTQEFISNMLGVRRAGVTIAAHALQDAGIIRYNRGKIVILDHKKLEEASCECYRVVQNEFIRLLGSRRG</sequence>
<dbReference type="GO" id="GO:0005829">
    <property type="term" value="C:cytosol"/>
    <property type="evidence" value="ECO:0007669"/>
    <property type="project" value="TreeGrafter"/>
</dbReference>
<evidence type="ECO:0000256" key="1">
    <source>
        <dbReference type="ARBA" id="ARBA00023015"/>
    </source>
</evidence>
<keyword evidence="3" id="KW-0804">Transcription</keyword>
<reference evidence="5" key="1">
    <citation type="submission" date="2023-11" db="EMBL/GenBank/DDBJ databases">
        <title>Genome sequence of Cyanobacterium aponinum BCRC AL20115.</title>
        <authorList>
            <person name="Chang H.-Y."/>
            <person name="Lin K.-M."/>
            <person name="Hsueh H.-T."/>
            <person name="Chu H.-A."/>
            <person name="Kuo C.-H."/>
        </authorList>
    </citation>
    <scope>NUCLEOTIDE SEQUENCE</scope>
    <source>
        <strain evidence="5">AL20115</strain>
    </source>
</reference>
<dbReference type="InterPro" id="IPR018490">
    <property type="entry name" value="cNMP-bd_dom_sf"/>
</dbReference>
<dbReference type="SUPFAM" id="SSF46785">
    <property type="entry name" value="Winged helix' DNA-binding domain"/>
    <property type="match status" value="1"/>
</dbReference>
<name>A0AAF1C2E5_9CHRO</name>
<dbReference type="Pfam" id="PF13545">
    <property type="entry name" value="HTH_Crp_2"/>
    <property type="match status" value="1"/>
</dbReference>
<evidence type="ECO:0000256" key="3">
    <source>
        <dbReference type="ARBA" id="ARBA00023163"/>
    </source>
</evidence>
<dbReference type="RefSeq" id="WP_206602572.1">
    <property type="nucleotide sequence ID" value="NZ_CP138348.1"/>
</dbReference>
<keyword evidence="1" id="KW-0805">Transcription regulation</keyword>
<dbReference type="GO" id="GO:0003677">
    <property type="term" value="F:DNA binding"/>
    <property type="evidence" value="ECO:0007669"/>
    <property type="project" value="UniProtKB-KW"/>
</dbReference>
<dbReference type="InterPro" id="IPR000595">
    <property type="entry name" value="cNMP-bd_dom"/>
</dbReference>
<feature type="domain" description="Cyclic nucleotide-binding" evidence="4">
    <location>
        <begin position="12"/>
        <end position="133"/>
    </location>
</feature>
<dbReference type="PANTHER" id="PTHR24567:SF74">
    <property type="entry name" value="HTH-TYPE TRANSCRIPTIONAL REGULATOR ARCR"/>
    <property type="match status" value="1"/>
</dbReference>
<dbReference type="GO" id="GO:0003700">
    <property type="term" value="F:DNA-binding transcription factor activity"/>
    <property type="evidence" value="ECO:0007669"/>
    <property type="project" value="TreeGrafter"/>
</dbReference>
<dbReference type="AlphaFoldDB" id="A0AAF1C2E5"/>
<dbReference type="InterPro" id="IPR012318">
    <property type="entry name" value="HTH_CRP"/>
</dbReference>
<dbReference type="PANTHER" id="PTHR24567">
    <property type="entry name" value="CRP FAMILY TRANSCRIPTIONAL REGULATORY PROTEIN"/>
    <property type="match status" value="1"/>
</dbReference>
<dbReference type="EMBL" id="CP138348">
    <property type="protein sequence ID" value="WPF89617.1"/>
    <property type="molecule type" value="Genomic_DNA"/>
</dbReference>
<gene>
    <name evidence="5" type="ORF">SAY89_04930</name>
</gene>
<dbReference type="InterPro" id="IPR036390">
    <property type="entry name" value="WH_DNA-bd_sf"/>
</dbReference>